<dbReference type="Pfam" id="PF16496">
    <property type="entry name" value="SWIRM-assoc_2"/>
    <property type="match status" value="1"/>
</dbReference>
<dbReference type="PANTHER" id="PTHR15381:SF1">
    <property type="entry name" value="CHONDROITIN SULFATE PROTEOGLYCAN 5"/>
    <property type="match status" value="1"/>
</dbReference>
<proteinExistence type="predicted"/>
<evidence type="ECO:0000313" key="5">
    <source>
        <dbReference type="EMBL" id="KAJ8306813.1"/>
    </source>
</evidence>
<dbReference type="SUPFAM" id="SSF46689">
    <property type="entry name" value="Homeodomain-like"/>
    <property type="match status" value="1"/>
</dbReference>
<dbReference type="PROSITE" id="PS52032">
    <property type="entry name" value="MARR_BRCT_CHROMO"/>
    <property type="match status" value="1"/>
</dbReference>
<evidence type="ECO:0000259" key="3">
    <source>
        <dbReference type="PROSITE" id="PS50934"/>
    </source>
</evidence>
<feature type="domain" description="SWIRM" evidence="3">
    <location>
        <begin position="450"/>
        <end position="547"/>
    </location>
</feature>
<dbReference type="InterPro" id="IPR009057">
    <property type="entry name" value="Homeodomain-like_sf"/>
</dbReference>
<dbReference type="Gene3D" id="1.10.10.10">
    <property type="entry name" value="Winged helix-like DNA-binding domain superfamily/Winged helix DNA-binding domain"/>
    <property type="match status" value="1"/>
</dbReference>
<dbReference type="InterPro" id="IPR007526">
    <property type="entry name" value="SWIRM"/>
</dbReference>
<dbReference type="EMBL" id="JARBDR010000793">
    <property type="protein sequence ID" value="KAJ8306813.1"/>
    <property type="molecule type" value="Genomic_DNA"/>
</dbReference>
<dbReference type="PROSITE" id="PS50934">
    <property type="entry name" value="SWIRM"/>
    <property type="match status" value="1"/>
</dbReference>
<sequence length="570" mass="65775">MAAQRKKDGGPNVKFFEAVETIAQFDSVRTWLHKNCKKYTQADPPTNKSLANLVIQLLQFQEDAFGKQVSNPALTKLPMKCFLDFKAGGALCHIVAAVYKFKSDQGWRRFDFQSPSRMDRNVEMFLQIEKSLVQNKCHTVPTIFLQPDIDKSLMPKLKDIVKRHQGNLTDDIDDATHIINPLPANSNNNSEEEWVRPVLKRENNYIIHWYYYPDSYDSWVTDVHLDQEPEPPAHHPPWEVTARWLLDLEEFNEYMNEEDYIVDDESTNSSTAWATEFQSFLRNTGSKQETKKGKKNKPVRLTVDDLIPLHEIERRDKRDKKGKRKRSPSPPIIEKKQKRKSTRTPGGLSSAKKRNNRDEDDDDLTKDMDDPSPEPNIQEVQLSKQTSSSRSQKDTENQPIKGGTLMDMDEDTSDKMIADEGRLENEEMTDEVQKKEKEEEDAFTEQTHHIIVPSYSAWFDYNSIHAIERRGLPEFFNAKNKSKTPEVYLAYRNFMIDTYRLNPTEYLTSTACRRNLAGDVCAITRVHAFLEQWGLVNYQVDADSRPTNMGPPPTSHFHIMADTPSGLQPG</sequence>
<feature type="domain" description="Chromo" evidence="4">
    <location>
        <begin position="1"/>
        <end position="279"/>
    </location>
</feature>
<accession>A0ABQ9ENJ0</accession>
<feature type="compositionally biased region" description="Basic and acidic residues" evidence="2">
    <location>
        <begin position="307"/>
        <end position="316"/>
    </location>
</feature>
<dbReference type="InterPro" id="IPR036388">
    <property type="entry name" value="WH-like_DNA-bd_sf"/>
</dbReference>
<keyword evidence="6" id="KW-1185">Reference proteome</keyword>
<evidence type="ECO:0008006" key="7">
    <source>
        <dbReference type="Google" id="ProtNLM"/>
    </source>
</evidence>
<feature type="coiled-coil region" evidence="1">
    <location>
        <begin position="418"/>
        <end position="445"/>
    </location>
</feature>
<keyword evidence="1" id="KW-0175">Coiled coil</keyword>
<dbReference type="InterPro" id="IPR036420">
    <property type="entry name" value="BRCT_dom_sf"/>
</dbReference>
<name>A0ABQ9ENJ0_TEGGR</name>
<dbReference type="InterPro" id="IPR049898">
    <property type="entry name" value="MARR_BRCT_CHROMO"/>
</dbReference>
<dbReference type="Proteomes" id="UP001217089">
    <property type="component" value="Unassembled WGS sequence"/>
</dbReference>
<evidence type="ECO:0000256" key="2">
    <source>
        <dbReference type="SAM" id="MobiDB-lite"/>
    </source>
</evidence>
<comment type="caution">
    <text evidence="5">The sequence shown here is derived from an EMBL/GenBank/DDBJ whole genome shotgun (WGS) entry which is preliminary data.</text>
</comment>
<evidence type="ECO:0000256" key="1">
    <source>
        <dbReference type="SAM" id="Coils"/>
    </source>
</evidence>
<dbReference type="Pfam" id="PF04433">
    <property type="entry name" value="SWIRM"/>
    <property type="match status" value="1"/>
</dbReference>
<organism evidence="5 6">
    <name type="scientific">Tegillarca granosa</name>
    <name type="common">Malaysian cockle</name>
    <name type="synonym">Anadara granosa</name>
    <dbReference type="NCBI Taxonomy" id="220873"/>
    <lineage>
        <taxon>Eukaryota</taxon>
        <taxon>Metazoa</taxon>
        <taxon>Spiralia</taxon>
        <taxon>Lophotrochozoa</taxon>
        <taxon>Mollusca</taxon>
        <taxon>Bivalvia</taxon>
        <taxon>Autobranchia</taxon>
        <taxon>Pteriomorphia</taxon>
        <taxon>Arcoida</taxon>
        <taxon>Arcoidea</taxon>
        <taxon>Arcidae</taxon>
        <taxon>Tegillarca</taxon>
    </lineage>
</organism>
<dbReference type="SUPFAM" id="SSF52113">
    <property type="entry name" value="BRCT domain"/>
    <property type="match status" value="1"/>
</dbReference>
<dbReference type="InterPro" id="IPR032450">
    <property type="entry name" value="SMARCC_N"/>
</dbReference>
<evidence type="ECO:0000313" key="6">
    <source>
        <dbReference type="Proteomes" id="UP001217089"/>
    </source>
</evidence>
<feature type="compositionally biased region" description="Basic residues" evidence="2">
    <location>
        <begin position="317"/>
        <end position="327"/>
    </location>
</feature>
<feature type="compositionally biased region" description="Polar residues" evidence="2">
    <location>
        <begin position="378"/>
        <end position="390"/>
    </location>
</feature>
<evidence type="ECO:0000259" key="4">
    <source>
        <dbReference type="PROSITE" id="PS52032"/>
    </source>
</evidence>
<feature type="region of interest" description="Disordered" evidence="2">
    <location>
        <begin position="284"/>
        <end position="412"/>
    </location>
</feature>
<reference evidence="5 6" key="1">
    <citation type="submission" date="2022-12" db="EMBL/GenBank/DDBJ databases">
        <title>Chromosome-level genome of Tegillarca granosa.</title>
        <authorList>
            <person name="Kim J."/>
        </authorList>
    </citation>
    <scope>NUCLEOTIDE SEQUENCE [LARGE SCALE GENOMIC DNA]</scope>
    <source>
        <strain evidence="5">Teg-2019</strain>
        <tissue evidence="5">Adductor muscle</tissue>
    </source>
</reference>
<gene>
    <name evidence="5" type="ORF">KUTeg_014897</name>
</gene>
<protein>
    <recommendedName>
        <fullName evidence="7">SWI/SNF complex subunit SMARCC2</fullName>
    </recommendedName>
</protein>
<dbReference type="PANTHER" id="PTHR15381">
    <property type="entry name" value="CHONDROITIN SULFATE PROTEOGLYCAN 5 -RELATED"/>
    <property type="match status" value="1"/>
</dbReference>